<accession>A0A0K2SUZ3</accession>
<dbReference type="EMBL" id="HACA01000007">
    <property type="protein sequence ID" value="CDW17368.1"/>
    <property type="molecule type" value="Transcribed_RNA"/>
</dbReference>
<reference evidence="1" key="1">
    <citation type="submission" date="2014-05" db="EMBL/GenBank/DDBJ databases">
        <authorList>
            <person name="Chronopoulou M."/>
        </authorList>
    </citation>
    <scope>NUCLEOTIDE SEQUENCE</scope>
    <source>
        <tissue evidence="1">Whole organism</tissue>
    </source>
</reference>
<evidence type="ECO:0000313" key="1">
    <source>
        <dbReference type="EMBL" id="CDW17368.1"/>
    </source>
</evidence>
<sequence length="435" mass="49457">FGIPQGCKKTLLNRIKKELKINMRSKVVFVCLFIMCQGFQFGSASLSDWLIRGRRQIDNVTFNTLDVEGVDAEFPLSTTEKVEANETSSSVTESPVVIDLHNDEFCVDVSTYGEVSFEPVTRKKCDTVFVKNCKDKDEQICDDVTEIQCDIVPFTECSMSMNITPFKSYETVSKTFSKKICKEGMDTVQHTKMMPECRNITKQNCITNWKTDAKGNQVWAGNESCEPVTWRECQLVPRQVDFKVPKIICEEGEPIPYTDLQEAEKEQMTSTMSCEVKHSTNCVPVKQTKCKTLVYQECEEEPVENCSEQEIMIPVQEKEHKKKCLLPDDGTGFPSNPRNLGDDSIEFPTKDSNRIDVLSQGENREETTTSTTLLSITFPTRTATTAEPIVAEESRIRISEGVAPPQSLYRRLRQIAPVRGHVLVDPKYHNYNWQD</sequence>
<dbReference type="OrthoDB" id="6376571at2759"/>
<protein>
    <submittedName>
        <fullName evidence="1">Uncharacterized protein</fullName>
    </submittedName>
</protein>
<proteinExistence type="predicted"/>
<dbReference type="AlphaFoldDB" id="A0A0K2SUZ3"/>
<organism evidence="1">
    <name type="scientific">Lepeophtheirus salmonis</name>
    <name type="common">Salmon louse</name>
    <name type="synonym">Caligus salmonis</name>
    <dbReference type="NCBI Taxonomy" id="72036"/>
    <lineage>
        <taxon>Eukaryota</taxon>
        <taxon>Metazoa</taxon>
        <taxon>Ecdysozoa</taxon>
        <taxon>Arthropoda</taxon>
        <taxon>Crustacea</taxon>
        <taxon>Multicrustacea</taxon>
        <taxon>Hexanauplia</taxon>
        <taxon>Copepoda</taxon>
        <taxon>Siphonostomatoida</taxon>
        <taxon>Caligidae</taxon>
        <taxon>Lepeophtheirus</taxon>
    </lineage>
</organism>
<feature type="non-terminal residue" evidence="1">
    <location>
        <position position="1"/>
    </location>
</feature>
<name>A0A0K2SUZ3_LEPSM</name>